<evidence type="ECO:0000256" key="3">
    <source>
        <dbReference type="ARBA" id="ARBA00004619"/>
    </source>
</evidence>
<reference evidence="12 13" key="1">
    <citation type="submission" date="2022-11" db="EMBL/GenBank/DDBJ databases">
        <title>Whole genome sequence of Eschrichtius robustus ER-17-0199.</title>
        <authorList>
            <person name="Bruniche-Olsen A."/>
            <person name="Black A.N."/>
            <person name="Fields C.J."/>
            <person name="Walden K."/>
            <person name="Dewoody J.A."/>
        </authorList>
    </citation>
    <scope>NUCLEOTIDE SEQUENCE [LARGE SCALE GENOMIC DNA]</scope>
    <source>
        <strain evidence="12">ER-17-0199</strain>
        <tissue evidence="12">Blubber</tissue>
    </source>
</reference>
<gene>
    <name evidence="12" type="ORF">J1605_005754</name>
</gene>
<evidence type="ECO:0000259" key="11">
    <source>
        <dbReference type="PROSITE" id="PS50866"/>
    </source>
</evidence>
<keyword evidence="9" id="KW-0472">Membrane</keyword>
<dbReference type="InterPro" id="IPR015720">
    <property type="entry name" value="Emp24-like"/>
</dbReference>
<evidence type="ECO:0000256" key="9">
    <source>
        <dbReference type="ARBA" id="ARBA00023136"/>
    </source>
</evidence>
<organism evidence="12 13">
    <name type="scientific">Eschrichtius robustus</name>
    <name type="common">California gray whale</name>
    <name type="synonym">Eschrichtius gibbosus</name>
    <dbReference type="NCBI Taxonomy" id="9764"/>
    <lineage>
        <taxon>Eukaryota</taxon>
        <taxon>Metazoa</taxon>
        <taxon>Chordata</taxon>
        <taxon>Craniata</taxon>
        <taxon>Vertebrata</taxon>
        <taxon>Euteleostomi</taxon>
        <taxon>Mammalia</taxon>
        <taxon>Eutheria</taxon>
        <taxon>Laurasiatheria</taxon>
        <taxon>Artiodactyla</taxon>
        <taxon>Whippomorpha</taxon>
        <taxon>Cetacea</taxon>
        <taxon>Mysticeti</taxon>
        <taxon>Eschrichtiidae</taxon>
        <taxon>Eschrichtius</taxon>
    </lineage>
</organism>
<evidence type="ECO:0000313" key="12">
    <source>
        <dbReference type="EMBL" id="KAJ8787349.1"/>
    </source>
</evidence>
<dbReference type="InterPro" id="IPR036598">
    <property type="entry name" value="GOLD_dom_sf"/>
</dbReference>
<evidence type="ECO:0000256" key="10">
    <source>
        <dbReference type="RuleBase" id="RU003827"/>
    </source>
</evidence>
<evidence type="ECO:0000256" key="6">
    <source>
        <dbReference type="ARBA" id="ARBA00022729"/>
    </source>
</evidence>
<evidence type="ECO:0000256" key="1">
    <source>
        <dbReference type="ARBA" id="ARBA00004115"/>
    </source>
</evidence>
<dbReference type="EMBL" id="JAIQCJ010001812">
    <property type="protein sequence ID" value="KAJ8787349.1"/>
    <property type="molecule type" value="Genomic_DNA"/>
</dbReference>
<dbReference type="PANTHER" id="PTHR22811">
    <property type="entry name" value="TRANSMEMBRANE EMP24 DOMAIN-CONTAINING PROTEIN"/>
    <property type="match status" value="1"/>
</dbReference>
<evidence type="ECO:0000256" key="8">
    <source>
        <dbReference type="ARBA" id="ARBA00022989"/>
    </source>
</evidence>
<dbReference type="GO" id="GO:0005789">
    <property type="term" value="C:endoplasmic reticulum membrane"/>
    <property type="evidence" value="ECO:0007669"/>
    <property type="project" value="UniProtKB-SubCell"/>
</dbReference>
<evidence type="ECO:0000256" key="4">
    <source>
        <dbReference type="ARBA" id="ARBA00007104"/>
    </source>
</evidence>
<evidence type="ECO:0000256" key="5">
    <source>
        <dbReference type="ARBA" id="ARBA00022692"/>
    </source>
</evidence>
<dbReference type="GO" id="GO:0033116">
    <property type="term" value="C:endoplasmic reticulum-Golgi intermediate compartment membrane"/>
    <property type="evidence" value="ECO:0007669"/>
    <property type="project" value="UniProtKB-SubCell"/>
</dbReference>
<dbReference type="Pfam" id="PF01105">
    <property type="entry name" value="EMP24_GP25L"/>
    <property type="match status" value="1"/>
</dbReference>
<dbReference type="GO" id="GO:0005794">
    <property type="term" value="C:Golgi apparatus"/>
    <property type="evidence" value="ECO:0007669"/>
    <property type="project" value="UniProtKB-SubCell"/>
</dbReference>
<keyword evidence="5 10" id="KW-0812">Transmembrane</keyword>
<dbReference type="InterPro" id="IPR009038">
    <property type="entry name" value="GOLD_dom"/>
</dbReference>
<accession>A0AB34H6Y4</accession>
<dbReference type="Proteomes" id="UP001159641">
    <property type="component" value="Unassembled WGS sequence"/>
</dbReference>
<proteinExistence type="inferred from homology"/>
<keyword evidence="6" id="KW-0732">Signal</keyword>
<keyword evidence="8" id="KW-1133">Transmembrane helix</keyword>
<dbReference type="SUPFAM" id="SSF101576">
    <property type="entry name" value="Supernatant protein factor (SPF), C-terminal domain"/>
    <property type="match status" value="1"/>
</dbReference>
<dbReference type="PROSITE" id="PS50866">
    <property type="entry name" value="GOLD"/>
    <property type="match status" value="1"/>
</dbReference>
<feature type="domain" description="GOLD" evidence="11">
    <location>
        <begin position="57"/>
        <end position="116"/>
    </location>
</feature>
<name>A0AB34H6Y4_ESCRO</name>
<comment type="subcellular location">
    <subcellularLocation>
        <location evidence="1">Endoplasmic reticulum membrane</location>
        <topology evidence="1">Single-pass type I membrane protein</topology>
    </subcellularLocation>
    <subcellularLocation>
        <location evidence="2">Endoplasmic reticulum-Golgi intermediate compartment membrane</location>
        <topology evidence="2">Single-pass type I membrane protein</topology>
    </subcellularLocation>
    <subcellularLocation>
        <location evidence="3">Golgi apparatus</location>
        <location evidence="3">cis-Golgi network membrane</location>
        <topology evidence="3">Single-pass type I membrane protein</topology>
    </subcellularLocation>
    <subcellularLocation>
        <location evidence="10">Membrane</location>
        <topology evidence="10">Single-pass type I membrane protein</topology>
    </subcellularLocation>
</comment>
<comment type="caution">
    <text evidence="12">The sequence shown here is derived from an EMBL/GenBank/DDBJ whole genome shotgun (WGS) entry which is preliminary data.</text>
</comment>
<evidence type="ECO:0000256" key="7">
    <source>
        <dbReference type="ARBA" id="ARBA00022824"/>
    </source>
</evidence>
<protein>
    <recommendedName>
        <fullName evidence="11">GOLD domain-containing protein</fullName>
    </recommendedName>
</protein>
<keyword evidence="13" id="KW-1185">Reference proteome</keyword>
<comment type="similarity">
    <text evidence="4 10">Belongs to the EMP24/GP25L family.</text>
</comment>
<sequence>MNKSYYNRNSLEAAVPVLGPGFGPSPTMRTLAELLALLAALPATASGYFVSVDGPAKECFFQRVTSGTEMGLILEVAKGSFLDIDVEITGPDNTGTYKGDRESSGKYTFAAHVDGT</sequence>
<keyword evidence="7" id="KW-0256">Endoplasmic reticulum</keyword>
<evidence type="ECO:0000256" key="2">
    <source>
        <dbReference type="ARBA" id="ARBA00004151"/>
    </source>
</evidence>
<evidence type="ECO:0000313" key="13">
    <source>
        <dbReference type="Proteomes" id="UP001159641"/>
    </source>
</evidence>
<dbReference type="AlphaFoldDB" id="A0AB34H6Y4"/>